<keyword evidence="6 9" id="KW-1133">Transmembrane helix</keyword>
<comment type="caution">
    <text evidence="11">The sequence shown here is derived from an EMBL/GenBank/DDBJ whole genome shotgun (WGS) entry which is preliminary data.</text>
</comment>
<keyword evidence="12" id="KW-1185">Reference proteome</keyword>
<sequence length="522" mass="56040">MTAHTEIDEVQGAAQSTARTEKATTTPPEQDSAGLPPFAGRWAGAVAGASGLALLLVSTRYGFQGDELYFLGAGQHLSWGYADQPVLLPLLARAIDAIFGGSLFALRLLPALLTVAGALVAALTARELGGRRRAQLLTAAAYGFAPAVLISGHALSTMAVDLFLWTVVNWLLISWVRSRDDRLLLWAGLVTAVALQGKYLIVGYWIVLAVAVFAAGPRELLRRRTLWIGAAVAVVTSVPGLIWQARNGWPQLEMRSVLDAEAILGGRAGFLPYLIVLSGGVFTVVLVYGLIRLLRSPDLAPYRFLAWTFLGLTALFLVTGGRPAYVAGVFAPLWAAGAVALERGGGKRWWRWLASWPAVGVTALVTLALSLPVYPVSQVTKTEQPENNPLSAETLRWPHLIDAVAKAYDGLPADQRKRAVVVTQYYEEAGAVDYLGADRGLPSAYSGHRGYWYLGAPPDSSGPVLYVGSDVAKLKPYFSQARKAATVAGGEGESYIDGVPVWVLDGRRKPWSKIWPGYGHLS</sequence>
<feature type="transmembrane region" description="Helical" evidence="9">
    <location>
        <begin position="353"/>
        <end position="374"/>
    </location>
</feature>
<dbReference type="RefSeq" id="WP_397708815.1">
    <property type="nucleotide sequence ID" value="NZ_JBIRGN010000001.1"/>
</dbReference>
<feature type="transmembrane region" description="Helical" evidence="9">
    <location>
        <begin position="270"/>
        <end position="290"/>
    </location>
</feature>
<evidence type="ECO:0000256" key="6">
    <source>
        <dbReference type="ARBA" id="ARBA00022989"/>
    </source>
</evidence>
<feature type="domain" description="Glycosyltransferase RgtA/B/C/D-like" evidence="10">
    <location>
        <begin position="83"/>
        <end position="243"/>
    </location>
</feature>
<protein>
    <submittedName>
        <fullName evidence="11">ArnT family glycosyltransferase</fullName>
        <ecNumber evidence="11">2.4.-.-</ecNumber>
    </submittedName>
</protein>
<evidence type="ECO:0000256" key="7">
    <source>
        <dbReference type="ARBA" id="ARBA00023136"/>
    </source>
</evidence>
<feature type="compositionally biased region" description="Polar residues" evidence="8">
    <location>
        <begin position="13"/>
        <end position="29"/>
    </location>
</feature>
<evidence type="ECO:0000313" key="12">
    <source>
        <dbReference type="Proteomes" id="UP001610818"/>
    </source>
</evidence>
<evidence type="ECO:0000256" key="3">
    <source>
        <dbReference type="ARBA" id="ARBA00022676"/>
    </source>
</evidence>
<evidence type="ECO:0000256" key="9">
    <source>
        <dbReference type="SAM" id="Phobius"/>
    </source>
</evidence>
<dbReference type="InterPro" id="IPR038731">
    <property type="entry name" value="RgtA/B/C-like"/>
</dbReference>
<dbReference type="InterPro" id="IPR050297">
    <property type="entry name" value="LipidA_mod_glycosyltrf_83"/>
</dbReference>
<evidence type="ECO:0000256" key="1">
    <source>
        <dbReference type="ARBA" id="ARBA00004651"/>
    </source>
</evidence>
<feature type="transmembrane region" description="Helical" evidence="9">
    <location>
        <begin position="302"/>
        <end position="318"/>
    </location>
</feature>
<evidence type="ECO:0000313" key="11">
    <source>
        <dbReference type="EMBL" id="MFH8544738.1"/>
    </source>
</evidence>
<proteinExistence type="predicted"/>
<dbReference type="EC" id="2.4.-.-" evidence="11"/>
<feature type="transmembrane region" description="Helical" evidence="9">
    <location>
        <begin position="136"/>
        <end position="165"/>
    </location>
</feature>
<evidence type="ECO:0000256" key="2">
    <source>
        <dbReference type="ARBA" id="ARBA00022475"/>
    </source>
</evidence>
<gene>
    <name evidence="11" type="ORF">ACH4F9_06965</name>
</gene>
<reference evidence="11 12" key="1">
    <citation type="submission" date="2024-10" db="EMBL/GenBank/DDBJ databases">
        <title>The Natural Products Discovery Center: Release of the First 8490 Sequenced Strains for Exploring Actinobacteria Biosynthetic Diversity.</title>
        <authorList>
            <person name="Kalkreuter E."/>
            <person name="Kautsar S.A."/>
            <person name="Yang D."/>
            <person name="Bader C.D."/>
            <person name="Teijaro C.N."/>
            <person name="Fluegel L."/>
            <person name="Davis C.M."/>
            <person name="Simpson J.R."/>
            <person name="Lauterbach L."/>
            <person name="Steele A.D."/>
            <person name="Gui C."/>
            <person name="Meng S."/>
            <person name="Li G."/>
            <person name="Viehrig K."/>
            <person name="Ye F."/>
            <person name="Su P."/>
            <person name="Kiefer A.F."/>
            <person name="Nichols A."/>
            <person name="Cepeda A.J."/>
            <person name="Yan W."/>
            <person name="Fan B."/>
            <person name="Jiang Y."/>
            <person name="Adhikari A."/>
            <person name="Zheng C.-J."/>
            <person name="Schuster L."/>
            <person name="Cowan T.M."/>
            <person name="Smanski M.J."/>
            <person name="Chevrette M.G."/>
            <person name="De Carvalho L.P.S."/>
            <person name="Shen B."/>
        </authorList>
    </citation>
    <scope>NUCLEOTIDE SEQUENCE [LARGE SCALE GENOMIC DNA]</scope>
    <source>
        <strain evidence="11 12">NPDC017990</strain>
    </source>
</reference>
<feature type="transmembrane region" description="Helical" evidence="9">
    <location>
        <begin position="226"/>
        <end position="245"/>
    </location>
</feature>
<dbReference type="EMBL" id="JBIRGQ010000001">
    <property type="protein sequence ID" value="MFH8544738.1"/>
    <property type="molecule type" value="Genomic_DNA"/>
</dbReference>
<keyword evidence="4 11" id="KW-0808">Transferase</keyword>
<feature type="region of interest" description="Disordered" evidence="8">
    <location>
        <begin position="1"/>
        <end position="35"/>
    </location>
</feature>
<feature type="transmembrane region" description="Helical" evidence="9">
    <location>
        <begin position="185"/>
        <end position="214"/>
    </location>
</feature>
<evidence type="ECO:0000256" key="4">
    <source>
        <dbReference type="ARBA" id="ARBA00022679"/>
    </source>
</evidence>
<dbReference type="PANTHER" id="PTHR33908">
    <property type="entry name" value="MANNOSYLTRANSFERASE YKCB-RELATED"/>
    <property type="match status" value="1"/>
</dbReference>
<feature type="transmembrane region" description="Helical" evidence="9">
    <location>
        <begin position="97"/>
        <end position="124"/>
    </location>
</feature>
<name>A0ABW7QIE1_9ACTN</name>
<keyword evidence="3 11" id="KW-0328">Glycosyltransferase</keyword>
<evidence type="ECO:0000256" key="8">
    <source>
        <dbReference type="SAM" id="MobiDB-lite"/>
    </source>
</evidence>
<dbReference type="GO" id="GO:0016757">
    <property type="term" value="F:glycosyltransferase activity"/>
    <property type="evidence" value="ECO:0007669"/>
    <property type="project" value="UniProtKB-KW"/>
</dbReference>
<dbReference type="Pfam" id="PF13231">
    <property type="entry name" value="PMT_2"/>
    <property type="match status" value="1"/>
</dbReference>
<organism evidence="11 12">
    <name type="scientific">Streptomyces longisporoflavus</name>
    <dbReference type="NCBI Taxonomy" id="28044"/>
    <lineage>
        <taxon>Bacteria</taxon>
        <taxon>Bacillati</taxon>
        <taxon>Actinomycetota</taxon>
        <taxon>Actinomycetes</taxon>
        <taxon>Kitasatosporales</taxon>
        <taxon>Streptomycetaceae</taxon>
        <taxon>Streptomyces</taxon>
    </lineage>
</organism>
<feature type="transmembrane region" description="Helical" evidence="9">
    <location>
        <begin position="42"/>
        <end position="63"/>
    </location>
</feature>
<evidence type="ECO:0000259" key="10">
    <source>
        <dbReference type="Pfam" id="PF13231"/>
    </source>
</evidence>
<comment type="subcellular location">
    <subcellularLocation>
        <location evidence="1">Cell membrane</location>
        <topology evidence="1">Multi-pass membrane protein</topology>
    </subcellularLocation>
</comment>
<dbReference type="Proteomes" id="UP001610818">
    <property type="component" value="Unassembled WGS sequence"/>
</dbReference>
<accession>A0ABW7QIE1</accession>
<keyword evidence="7 9" id="KW-0472">Membrane</keyword>
<dbReference type="PANTHER" id="PTHR33908:SF11">
    <property type="entry name" value="MEMBRANE PROTEIN"/>
    <property type="match status" value="1"/>
</dbReference>
<evidence type="ECO:0000256" key="5">
    <source>
        <dbReference type="ARBA" id="ARBA00022692"/>
    </source>
</evidence>
<keyword evidence="5 9" id="KW-0812">Transmembrane</keyword>
<keyword evidence="2" id="KW-1003">Cell membrane</keyword>